<dbReference type="RefSeq" id="WP_274150982.1">
    <property type="nucleotide sequence ID" value="NZ_CP117811.1"/>
</dbReference>
<proteinExistence type="predicted"/>
<evidence type="ECO:0000313" key="2">
    <source>
        <dbReference type="Proteomes" id="UP001214250"/>
    </source>
</evidence>
<dbReference type="Gene3D" id="3.40.50.1110">
    <property type="entry name" value="SGNH hydrolase"/>
    <property type="match status" value="1"/>
</dbReference>
<dbReference type="InterPro" id="IPR036514">
    <property type="entry name" value="SGNH_hydro_sf"/>
</dbReference>
<keyword evidence="1" id="KW-0378">Hydrolase</keyword>
<gene>
    <name evidence="1" type="ORF">PQO03_02915</name>
</gene>
<dbReference type="GO" id="GO:0016787">
    <property type="term" value="F:hydrolase activity"/>
    <property type="evidence" value="ECO:0007669"/>
    <property type="project" value="UniProtKB-KW"/>
</dbReference>
<organism evidence="1 2">
    <name type="scientific">Lentisphaera profundi</name>
    <dbReference type="NCBI Taxonomy" id="1658616"/>
    <lineage>
        <taxon>Bacteria</taxon>
        <taxon>Pseudomonadati</taxon>
        <taxon>Lentisphaerota</taxon>
        <taxon>Lentisphaeria</taxon>
        <taxon>Lentisphaerales</taxon>
        <taxon>Lentisphaeraceae</taxon>
        <taxon>Lentisphaera</taxon>
    </lineage>
</organism>
<sequence length="232" mass="26142">MKFVFLMLVAAVTTVAQPEGQTLLDTGIPKVLLIGDSISCQYTPYVIKQLNGKAIVKHHKGNAGPTMRGIAHIDTWLETTEWDVIHFNWGLWDMYGWRYMEVDRSPKAYEERLETLVLRLKKTGAKLIWATTTTICPKAERTGGITLTPEIEKTYLDAAERVMKKHGIQVNDLHSFTKARRNEFALADNDVHFNTEGRKEHAKQVAKHIMIAVSGEAAAPPRTVLPQGITHR</sequence>
<dbReference type="EMBL" id="CP117811">
    <property type="protein sequence ID" value="WDE96910.1"/>
    <property type="molecule type" value="Genomic_DNA"/>
</dbReference>
<dbReference type="CDD" id="cd00229">
    <property type="entry name" value="SGNH_hydrolase"/>
    <property type="match status" value="1"/>
</dbReference>
<protein>
    <submittedName>
        <fullName evidence="1">SGNH/GDSL hydrolase family protein</fullName>
    </submittedName>
</protein>
<dbReference type="SUPFAM" id="SSF52266">
    <property type="entry name" value="SGNH hydrolase"/>
    <property type="match status" value="1"/>
</dbReference>
<accession>A0ABY7VUM4</accession>
<evidence type="ECO:0000313" key="1">
    <source>
        <dbReference type="EMBL" id="WDE96910.1"/>
    </source>
</evidence>
<name>A0ABY7VUM4_9BACT</name>
<dbReference type="Proteomes" id="UP001214250">
    <property type="component" value="Chromosome 1"/>
</dbReference>
<reference evidence="1 2" key="1">
    <citation type="submission" date="2023-02" db="EMBL/GenBank/DDBJ databases">
        <title>Genome sequence of Lentisphaera profundi SAORIC-696.</title>
        <authorList>
            <person name="Kim e."/>
            <person name="Cho J.-C."/>
            <person name="Choi A."/>
            <person name="Kang I."/>
        </authorList>
    </citation>
    <scope>NUCLEOTIDE SEQUENCE [LARGE SCALE GENOMIC DNA]</scope>
    <source>
        <strain evidence="1 2">SAORIC-696</strain>
    </source>
</reference>
<keyword evidence="2" id="KW-1185">Reference proteome</keyword>